<feature type="compositionally biased region" description="Acidic residues" evidence="1">
    <location>
        <begin position="1"/>
        <end position="15"/>
    </location>
</feature>
<dbReference type="PROSITE" id="PS50943">
    <property type="entry name" value="HTH_CROC1"/>
    <property type="match status" value="1"/>
</dbReference>
<accession>A0A2P7S6N0</accession>
<dbReference type="Pfam" id="PF01381">
    <property type="entry name" value="HTH_3"/>
    <property type="match status" value="1"/>
</dbReference>
<evidence type="ECO:0000259" key="2">
    <source>
        <dbReference type="PROSITE" id="PS50943"/>
    </source>
</evidence>
<dbReference type="OrthoDB" id="461984at2"/>
<feature type="region of interest" description="Disordered" evidence="1">
    <location>
        <begin position="1"/>
        <end position="21"/>
    </location>
</feature>
<dbReference type="Gene3D" id="1.10.260.40">
    <property type="entry name" value="lambda repressor-like DNA-binding domains"/>
    <property type="match status" value="1"/>
</dbReference>
<dbReference type="CDD" id="cd00093">
    <property type="entry name" value="HTH_XRE"/>
    <property type="match status" value="1"/>
</dbReference>
<keyword evidence="4" id="KW-1185">Reference proteome</keyword>
<protein>
    <submittedName>
        <fullName evidence="3">Transcriptional regulator</fullName>
    </submittedName>
</protein>
<proteinExistence type="predicted"/>
<dbReference type="InterPro" id="IPR010982">
    <property type="entry name" value="Lambda_DNA-bd_dom_sf"/>
</dbReference>
<comment type="caution">
    <text evidence="3">The sequence shown here is derived from an EMBL/GenBank/DDBJ whole genome shotgun (WGS) entry which is preliminary data.</text>
</comment>
<organism evidence="3 4">
    <name type="scientific">Pseudaminobacter soli</name>
    <name type="common">ex Li et al. 2025</name>
    <dbReference type="NCBI Taxonomy" id="1295366"/>
    <lineage>
        <taxon>Bacteria</taxon>
        <taxon>Pseudomonadati</taxon>
        <taxon>Pseudomonadota</taxon>
        <taxon>Alphaproteobacteria</taxon>
        <taxon>Hyphomicrobiales</taxon>
        <taxon>Phyllobacteriaceae</taxon>
        <taxon>Pseudaminobacter</taxon>
    </lineage>
</organism>
<evidence type="ECO:0000313" key="4">
    <source>
        <dbReference type="Proteomes" id="UP000240653"/>
    </source>
</evidence>
<dbReference type="SUPFAM" id="SSF47413">
    <property type="entry name" value="lambda repressor-like DNA-binding domains"/>
    <property type="match status" value="1"/>
</dbReference>
<dbReference type="Proteomes" id="UP000240653">
    <property type="component" value="Unassembled WGS sequence"/>
</dbReference>
<feature type="domain" description="HTH cro/C1-type" evidence="2">
    <location>
        <begin position="27"/>
        <end position="64"/>
    </location>
</feature>
<dbReference type="InterPro" id="IPR001387">
    <property type="entry name" value="Cro/C1-type_HTH"/>
</dbReference>
<dbReference type="AlphaFoldDB" id="A0A2P7S6N0"/>
<dbReference type="GO" id="GO:0003677">
    <property type="term" value="F:DNA binding"/>
    <property type="evidence" value="ECO:0007669"/>
    <property type="project" value="InterPro"/>
</dbReference>
<evidence type="ECO:0000313" key="3">
    <source>
        <dbReference type="EMBL" id="PSJ58134.1"/>
    </source>
</evidence>
<evidence type="ECO:0000256" key="1">
    <source>
        <dbReference type="SAM" id="MobiDB-lite"/>
    </source>
</evidence>
<name>A0A2P7S6N0_9HYPH</name>
<dbReference type="RefSeq" id="WP_106725761.1">
    <property type="nucleotide sequence ID" value="NZ_PXYL01000011.1"/>
</dbReference>
<sequence>MVEEPDFAENPEWDESNSRAPDAAAKLKAARAALLMSQSDFAKLLGIPLATLQNWEQRRTQPDAVANTLIDLIIDDPQEMRRRMERRSAA</sequence>
<gene>
    <name evidence="3" type="ORF">C7I85_19880</name>
</gene>
<dbReference type="EMBL" id="PXYL01000011">
    <property type="protein sequence ID" value="PSJ58134.1"/>
    <property type="molecule type" value="Genomic_DNA"/>
</dbReference>
<reference evidence="3 4" key="1">
    <citation type="submission" date="2018-03" db="EMBL/GenBank/DDBJ databases">
        <title>The draft genome of Mesorhizobium soli JCM 19897.</title>
        <authorList>
            <person name="Li L."/>
            <person name="Liu L."/>
            <person name="Liang L."/>
            <person name="Wang T."/>
            <person name="Zhang X."/>
        </authorList>
    </citation>
    <scope>NUCLEOTIDE SEQUENCE [LARGE SCALE GENOMIC DNA]</scope>
    <source>
        <strain evidence="3 4">JCM 19897</strain>
    </source>
</reference>